<keyword evidence="8" id="KW-1185">Reference proteome</keyword>
<dbReference type="OMA" id="HTARCVE"/>
<evidence type="ECO:0000313" key="8">
    <source>
        <dbReference type="Proteomes" id="UP001501920"/>
    </source>
</evidence>
<feature type="coiled-coil region" evidence="4">
    <location>
        <begin position="37"/>
        <end position="120"/>
    </location>
</feature>
<evidence type="ECO:0000256" key="4">
    <source>
        <dbReference type="SAM" id="Coils"/>
    </source>
</evidence>
<dbReference type="STRING" id="42514.ENSPNAP00000011323"/>
<dbReference type="GeneTree" id="ENSGT01020000230338"/>
<dbReference type="InterPro" id="IPR033989">
    <property type="entry name" value="CD209-like_CTLD"/>
</dbReference>
<dbReference type="Gene3D" id="3.10.100.10">
    <property type="entry name" value="Mannose-Binding Protein A, subunit A"/>
    <property type="match status" value="1"/>
</dbReference>
<dbReference type="SUPFAM" id="SSF90257">
    <property type="entry name" value="Myosin rod fragments"/>
    <property type="match status" value="1"/>
</dbReference>
<dbReference type="Gene3D" id="1.20.5.400">
    <property type="match status" value="2"/>
</dbReference>
<protein>
    <recommendedName>
        <fullName evidence="6">C-type lectin domain-containing protein</fullName>
    </recommendedName>
</protein>
<feature type="transmembrane region" description="Helical" evidence="5">
    <location>
        <begin position="7"/>
        <end position="28"/>
    </location>
</feature>
<dbReference type="PANTHER" id="PTHR46490">
    <property type="entry name" value="C-TYPE LECTIN DOMAIN FAMILY 12 MEMBER A-RELATED"/>
    <property type="match status" value="1"/>
</dbReference>
<reference evidence="7" key="2">
    <citation type="submission" date="2025-08" db="UniProtKB">
        <authorList>
            <consortium name="Ensembl"/>
        </authorList>
    </citation>
    <scope>IDENTIFICATION</scope>
</reference>
<dbReference type="PANTHER" id="PTHR46490:SF6">
    <property type="entry name" value="ASIALOGLYCOPROTEIN RECEPTOR 1-LIKE-RELATED"/>
    <property type="match status" value="1"/>
</dbReference>
<keyword evidence="5" id="KW-0812">Transmembrane</keyword>
<accession>A0A3B4CIS8</accession>
<keyword evidence="1" id="KW-0430">Lectin</keyword>
<keyword evidence="5" id="KW-0472">Membrane</keyword>
<dbReference type="Ensembl" id="ENSPNAT00000036087.2">
    <property type="protein sequence ID" value="ENSPNAP00000011323.2"/>
    <property type="gene ID" value="ENSPNAG00000033056.1"/>
</dbReference>
<name>A0A3B4CIS8_PYGNA</name>
<organism evidence="7 8">
    <name type="scientific">Pygocentrus nattereri</name>
    <name type="common">Red-bellied piranha</name>
    <dbReference type="NCBI Taxonomy" id="42514"/>
    <lineage>
        <taxon>Eukaryota</taxon>
        <taxon>Metazoa</taxon>
        <taxon>Chordata</taxon>
        <taxon>Craniata</taxon>
        <taxon>Vertebrata</taxon>
        <taxon>Euteleostomi</taxon>
        <taxon>Actinopterygii</taxon>
        <taxon>Neopterygii</taxon>
        <taxon>Teleostei</taxon>
        <taxon>Ostariophysi</taxon>
        <taxon>Characiformes</taxon>
        <taxon>Characoidei</taxon>
        <taxon>Pygocentrus</taxon>
    </lineage>
</organism>
<dbReference type="AlphaFoldDB" id="A0A3B4CIS8"/>
<keyword evidence="3" id="KW-0325">Glycoprotein</keyword>
<reference evidence="7 8" key="1">
    <citation type="submission" date="2020-10" db="EMBL/GenBank/DDBJ databases">
        <title>Pygocentrus nattereri (red-bellied piranha) genome, fPygNat1, primary haplotype.</title>
        <authorList>
            <person name="Myers G."/>
            <person name="Meyer A."/>
            <person name="Karagic N."/>
            <person name="Pippel M."/>
            <person name="Winkler S."/>
            <person name="Tracey A."/>
            <person name="Wood J."/>
            <person name="Formenti G."/>
            <person name="Howe K."/>
            <person name="Fedrigo O."/>
            <person name="Jarvis E.D."/>
        </authorList>
    </citation>
    <scope>NUCLEOTIDE SEQUENCE [LARGE SCALE GENOMIC DNA]</scope>
</reference>
<evidence type="ECO:0000256" key="2">
    <source>
        <dbReference type="ARBA" id="ARBA00023157"/>
    </source>
</evidence>
<evidence type="ECO:0000313" key="7">
    <source>
        <dbReference type="Ensembl" id="ENSPNAP00000011323.2"/>
    </source>
</evidence>
<keyword evidence="5" id="KW-1133">Transmembrane helix</keyword>
<keyword evidence="2" id="KW-1015">Disulfide bond</keyword>
<dbReference type="InterPro" id="IPR052309">
    <property type="entry name" value="C-type_Lectin_Domain_Fam1"/>
</dbReference>
<dbReference type="SMART" id="SM00034">
    <property type="entry name" value="CLECT"/>
    <property type="match status" value="1"/>
</dbReference>
<dbReference type="Proteomes" id="UP001501920">
    <property type="component" value="Chromosome 22"/>
</dbReference>
<proteinExistence type="predicted"/>
<reference evidence="7" key="3">
    <citation type="submission" date="2025-09" db="UniProtKB">
        <authorList>
            <consortium name="Ensembl"/>
        </authorList>
    </citation>
    <scope>IDENTIFICATION</scope>
</reference>
<dbReference type="PROSITE" id="PS50041">
    <property type="entry name" value="C_TYPE_LECTIN_2"/>
    <property type="match status" value="1"/>
</dbReference>
<evidence type="ECO:0000256" key="3">
    <source>
        <dbReference type="ARBA" id="ARBA00023180"/>
    </source>
</evidence>
<keyword evidence="4" id="KW-0175">Coiled coil</keyword>
<dbReference type="SUPFAM" id="SSF56436">
    <property type="entry name" value="C-type lectin-like"/>
    <property type="match status" value="1"/>
</dbReference>
<evidence type="ECO:0000256" key="1">
    <source>
        <dbReference type="ARBA" id="ARBA00022734"/>
    </source>
</evidence>
<dbReference type="GO" id="GO:0030246">
    <property type="term" value="F:carbohydrate binding"/>
    <property type="evidence" value="ECO:0007669"/>
    <property type="project" value="UniProtKB-KW"/>
</dbReference>
<evidence type="ECO:0000259" key="6">
    <source>
        <dbReference type="PROSITE" id="PS50041"/>
    </source>
</evidence>
<dbReference type="InterPro" id="IPR001304">
    <property type="entry name" value="C-type_lectin-like"/>
</dbReference>
<dbReference type="CDD" id="cd03590">
    <property type="entry name" value="CLECT_DC-SIGN_like"/>
    <property type="match status" value="1"/>
</dbReference>
<dbReference type="Pfam" id="PF00059">
    <property type="entry name" value="Lectin_C"/>
    <property type="match status" value="1"/>
</dbReference>
<evidence type="ECO:0000256" key="5">
    <source>
        <dbReference type="SAM" id="Phobius"/>
    </source>
</evidence>
<feature type="domain" description="C-type lectin" evidence="6">
    <location>
        <begin position="117"/>
        <end position="236"/>
    </location>
</feature>
<dbReference type="InterPro" id="IPR016187">
    <property type="entry name" value="CTDL_fold"/>
</dbReference>
<sequence length="239" mass="28060">MRRYYRLTAVCLGLLCVILLAAITVLWVKFNNLTIDRDQLQTSYTNLTVERDQLETSYTNLTTERDQLQTSYTSLTTERDQLQTNNDNMKNEMGQLQKEKETLQKKLSELEQKQRCFRDSFYYISTEKKSWTESRKNCTERGADLVIINSREEQEFITKAFGSSEAWIGLMDTEKEGVWKWVDNSTLTTEFWWTGEPNDYEGKENCAVTDLWFVSNKNVQTWADYPCNHPAVGICEKRI</sequence>
<dbReference type="InterPro" id="IPR016186">
    <property type="entry name" value="C-type_lectin-like/link_sf"/>
</dbReference>